<keyword evidence="5 10" id="KW-0418">Kinase</keyword>
<dbReference type="Pfam" id="PF00072">
    <property type="entry name" value="Response_reg"/>
    <property type="match status" value="1"/>
</dbReference>
<dbReference type="InterPro" id="IPR011006">
    <property type="entry name" value="CheY-like_superfamily"/>
</dbReference>
<dbReference type="Gene3D" id="3.40.50.2300">
    <property type="match status" value="1"/>
</dbReference>
<feature type="transmembrane region" description="Helical" evidence="7">
    <location>
        <begin position="156"/>
        <end position="175"/>
    </location>
</feature>
<evidence type="ECO:0000259" key="9">
    <source>
        <dbReference type="PROSITE" id="PS50110"/>
    </source>
</evidence>
<evidence type="ECO:0000256" key="1">
    <source>
        <dbReference type="ARBA" id="ARBA00000085"/>
    </source>
</evidence>
<dbReference type="InterPro" id="IPR003594">
    <property type="entry name" value="HATPase_dom"/>
</dbReference>
<gene>
    <name evidence="10" type="ORF">B0A77_01970</name>
</gene>
<dbReference type="CDD" id="cd17546">
    <property type="entry name" value="REC_hyHK_CKI1_RcsC-like"/>
    <property type="match status" value="1"/>
</dbReference>
<dbReference type="RefSeq" id="WP_097553366.1">
    <property type="nucleotide sequence ID" value="NZ_PCMW01000012.1"/>
</dbReference>
<dbReference type="OrthoDB" id="9811889at2"/>
<dbReference type="InterPro" id="IPR004358">
    <property type="entry name" value="Sig_transdc_His_kin-like_C"/>
</dbReference>
<evidence type="ECO:0000313" key="11">
    <source>
        <dbReference type="Proteomes" id="UP000220828"/>
    </source>
</evidence>
<dbReference type="SMART" id="SM00448">
    <property type="entry name" value="REC"/>
    <property type="match status" value="1"/>
</dbReference>
<organism evidence="10 11">
    <name type="scientific">Flavobacterium branchiophilum</name>
    <dbReference type="NCBI Taxonomy" id="55197"/>
    <lineage>
        <taxon>Bacteria</taxon>
        <taxon>Pseudomonadati</taxon>
        <taxon>Bacteroidota</taxon>
        <taxon>Flavobacteriia</taxon>
        <taxon>Flavobacteriales</taxon>
        <taxon>Flavobacteriaceae</taxon>
        <taxon>Flavobacterium</taxon>
    </lineage>
</organism>
<keyword evidence="7" id="KW-0812">Transmembrane</keyword>
<dbReference type="InterPro" id="IPR005467">
    <property type="entry name" value="His_kinase_dom"/>
</dbReference>
<feature type="transmembrane region" description="Helical" evidence="7">
    <location>
        <begin position="47"/>
        <end position="67"/>
    </location>
</feature>
<dbReference type="InterPro" id="IPR003661">
    <property type="entry name" value="HisK_dim/P_dom"/>
</dbReference>
<evidence type="ECO:0000313" key="10">
    <source>
        <dbReference type="EMBL" id="PDS26558.1"/>
    </source>
</evidence>
<feature type="transmembrane region" description="Helical" evidence="7">
    <location>
        <begin position="79"/>
        <end position="98"/>
    </location>
</feature>
<dbReference type="PRINTS" id="PR00344">
    <property type="entry name" value="BCTRLSENSOR"/>
</dbReference>
<evidence type="ECO:0000259" key="8">
    <source>
        <dbReference type="PROSITE" id="PS50109"/>
    </source>
</evidence>
<dbReference type="Pfam" id="PF02518">
    <property type="entry name" value="HATPase_c"/>
    <property type="match status" value="1"/>
</dbReference>
<feature type="transmembrane region" description="Helical" evidence="7">
    <location>
        <begin position="125"/>
        <end position="144"/>
    </location>
</feature>
<feature type="transmembrane region" description="Helical" evidence="7">
    <location>
        <begin position="21"/>
        <end position="41"/>
    </location>
</feature>
<evidence type="ECO:0000256" key="3">
    <source>
        <dbReference type="ARBA" id="ARBA00022553"/>
    </source>
</evidence>
<feature type="modified residue" description="4-aspartylphosphate" evidence="6">
    <location>
        <position position="512"/>
    </location>
</feature>
<name>A0A2H3KEC4_9FLAO</name>
<dbReference type="PANTHER" id="PTHR43047:SF64">
    <property type="entry name" value="HISTIDINE KINASE CONTAINING CHEY-HOMOLOGOUS RECEIVER DOMAIN AND PAS DOMAIN-RELATED"/>
    <property type="match status" value="1"/>
</dbReference>
<accession>A0A2H3KEC4</accession>
<dbReference type="InterPro" id="IPR036097">
    <property type="entry name" value="HisK_dim/P_sf"/>
</dbReference>
<dbReference type="SUPFAM" id="SSF47384">
    <property type="entry name" value="Homodimeric domain of signal transducing histidine kinase"/>
    <property type="match status" value="1"/>
</dbReference>
<feature type="domain" description="Histidine kinase" evidence="8">
    <location>
        <begin position="217"/>
        <end position="438"/>
    </location>
</feature>
<dbReference type="GO" id="GO:0000155">
    <property type="term" value="F:phosphorelay sensor kinase activity"/>
    <property type="evidence" value="ECO:0007669"/>
    <property type="project" value="InterPro"/>
</dbReference>
<dbReference type="InterPro" id="IPR036890">
    <property type="entry name" value="HATPase_C_sf"/>
</dbReference>
<dbReference type="PANTHER" id="PTHR43047">
    <property type="entry name" value="TWO-COMPONENT HISTIDINE PROTEIN KINASE"/>
    <property type="match status" value="1"/>
</dbReference>
<keyword evidence="7" id="KW-0472">Membrane</keyword>
<dbReference type="CDD" id="cd00082">
    <property type="entry name" value="HisKA"/>
    <property type="match status" value="1"/>
</dbReference>
<dbReference type="Gene3D" id="3.30.565.10">
    <property type="entry name" value="Histidine kinase-like ATPase, C-terminal domain"/>
    <property type="match status" value="1"/>
</dbReference>
<dbReference type="SUPFAM" id="SSF55874">
    <property type="entry name" value="ATPase domain of HSP90 chaperone/DNA topoisomerase II/histidine kinase"/>
    <property type="match status" value="1"/>
</dbReference>
<dbReference type="Gene3D" id="1.10.287.130">
    <property type="match status" value="1"/>
</dbReference>
<keyword evidence="3 6" id="KW-0597">Phosphoprotein</keyword>
<keyword evidence="7" id="KW-1133">Transmembrane helix</keyword>
<evidence type="ECO:0000256" key="2">
    <source>
        <dbReference type="ARBA" id="ARBA00012438"/>
    </source>
</evidence>
<evidence type="ECO:0000256" key="4">
    <source>
        <dbReference type="ARBA" id="ARBA00022679"/>
    </source>
</evidence>
<protein>
    <recommendedName>
        <fullName evidence="2">histidine kinase</fullName>
        <ecNumber evidence="2">2.7.13.3</ecNumber>
    </recommendedName>
</protein>
<dbReference type="Proteomes" id="UP000220828">
    <property type="component" value="Unassembled WGS sequence"/>
</dbReference>
<evidence type="ECO:0000256" key="7">
    <source>
        <dbReference type="SAM" id="Phobius"/>
    </source>
</evidence>
<dbReference type="SMART" id="SM00387">
    <property type="entry name" value="HATPase_c"/>
    <property type="match status" value="1"/>
</dbReference>
<dbReference type="EMBL" id="PCMW01000012">
    <property type="protein sequence ID" value="PDS26558.1"/>
    <property type="molecule type" value="Genomic_DNA"/>
</dbReference>
<comment type="catalytic activity">
    <reaction evidence="1">
        <text>ATP + protein L-histidine = ADP + protein N-phospho-L-histidine.</text>
        <dbReference type="EC" id="2.7.13.3"/>
    </reaction>
</comment>
<feature type="transmembrane region" description="Helical" evidence="7">
    <location>
        <begin position="104"/>
        <end position="120"/>
    </location>
</feature>
<dbReference type="EC" id="2.7.13.3" evidence="2"/>
<comment type="caution">
    <text evidence="10">The sequence shown here is derived from an EMBL/GenBank/DDBJ whole genome shotgun (WGS) entry which is preliminary data.</text>
</comment>
<dbReference type="PROSITE" id="PS50110">
    <property type="entry name" value="RESPONSE_REGULATORY"/>
    <property type="match status" value="1"/>
</dbReference>
<evidence type="ECO:0000256" key="5">
    <source>
        <dbReference type="ARBA" id="ARBA00022777"/>
    </source>
</evidence>
<feature type="domain" description="Response regulatory" evidence="9">
    <location>
        <begin position="461"/>
        <end position="581"/>
    </location>
</feature>
<dbReference type="PROSITE" id="PS50109">
    <property type="entry name" value="HIS_KIN"/>
    <property type="match status" value="1"/>
</dbReference>
<dbReference type="SMART" id="SM00388">
    <property type="entry name" value="HisKA"/>
    <property type="match status" value="1"/>
</dbReference>
<dbReference type="Pfam" id="PF00512">
    <property type="entry name" value="HisKA"/>
    <property type="match status" value="1"/>
</dbReference>
<dbReference type="SUPFAM" id="SSF52172">
    <property type="entry name" value="CheY-like"/>
    <property type="match status" value="1"/>
</dbReference>
<reference evidence="10 11" key="1">
    <citation type="submission" date="2017-09" db="EMBL/GenBank/DDBJ databases">
        <title>Whole genomes of Flavobacteriaceae.</title>
        <authorList>
            <person name="Stine C."/>
            <person name="Li C."/>
            <person name="Tadesse D."/>
        </authorList>
    </citation>
    <scope>NUCLEOTIDE SEQUENCE [LARGE SCALE GENOMIC DNA]</scope>
    <source>
        <strain evidence="10 11">ATCC 35036</strain>
    </source>
</reference>
<proteinExistence type="predicted"/>
<dbReference type="AlphaFoldDB" id="A0A2H3KEC4"/>
<keyword evidence="4" id="KW-0808">Transferase</keyword>
<evidence type="ECO:0000256" key="6">
    <source>
        <dbReference type="PROSITE-ProRule" id="PRU00169"/>
    </source>
</evidence>
<sequence length="586" mass="68012">MDDHSFKKQYESIINGYSDKFIYLLFAYILSSIIIIIVDFICGQYLGGIILTAFLIPPCVLMFVNYYKRKNFAISINQVYLLIFCLYASIVIIATIYFNKHPFLYTYFLIILFLIDFLNFQKTAIFFYAILAATVFLLWNFEIFDFSKYSEKVVKYYIIWKYFHFIILFIAVCIIKWSNFKMFRVFLVDLMFKNKALELFQEYQNNIQKGKDTFFSTISHEMRTPLNALKGISDLLISEQLTVEEITEYQRIMNYSANHLLNLVNDVFDYTKINLGEFRLVEQNLNIEENINFAFNINKDTAQNKGISYELVKETAIPKLVLSDIQRFNQILMNLISNAIKFTNKGEVRVSYGGNYTKENTVFMLNIKVVDTGIGIDEANLPLIFDKYFQAKNNSSSSGIGLGLFITKKIIEMMKGQIKVRSNLNVGTSFEMELPLKVVIEKIEDAATQLINTRNKLENLRILIVEDNKINQLVLHKLLQNNIKNSSILIANDGLEAIEKMGVHYFDIVLMDLIMPKMNGLDTSKWIRNHKSSLINQLPIIALTANIWRNDLKSCYASGINDVITKPYEINDIIKKMEKLTLNTKE</sequence>
<dbReference type="InterPro" id="IPR001789">
    <property type="entry name" value="Sig_transdc_resp-reg_receiver"/>
</dbReference>